<dbReference type="Pfam" id="PF02223">
    <property type="entry name" value="Thymidylate_kin"/>
    <property type="match status" value="1"/>
</dbReference>
<feature type="domain" description="Thymidylate kinase-like" evidence="9">
    <location>
        <begin position="1"/>
        <end position="168"/>
    </location>
</feature>
<evidence type="ECO:0000256" key="6">
    <source>
        <dbReference type="ARBA" id="ARBA00022777"/>
    </source>
</evidence>
<keyword evidence="3" id="KW-0808">Transferase</keyword>
<protein>
    <recommendedName>
        <fullName evidence="2">dTMP kinase</fullName>
        <ecNumber evidence="2">2.7.4.9</ecNumber>
    </recommendedName>
</protein>
<proteinExistence type="inferred from homology"/>
<evidence type="ECO:0000313" key="10">
    <source>
        <dbReference type="EMBL" id="GAH88358.1"/>
    </source>
</evidence>
<sequence length="180" mass="20910">GYSVLITREPGGTSVGEKIREILLSPEIEKVDSRAEVLLFAASRAQIVLNVIKPALKEGKIVISNRYVDSSYTYQGIAREMGLDWVIAINEWATRELLPDITFFLDIPEEVGLERVDRSRNIRDKIEKNGEIFQRKVREGYCKLAKMFPERYRVIDSKRNEILIHEDIRKEIDKFIKNEK</sequence>
<dbReference type="SUPFAM" id="SSF52540">
    <property type="entry name" value="P-loop containing nucleoside triphosphate hydrolases"/>
    <property type="match status" value="1"/>
</dbReference>
<keyword evidence="6" id="KW-0418">Kinase</keyword>
<dbReference type="HAMAP" id="MF_00165">
    <property type="entry name" value="Thymidylate_kinase"/>
    <property type="match status" value="1"/>
</dbReference>
<dbReference type="CDD" id="cd01672">
    <property type="entry name" value="TMPK"/>
    <property type="match status" value="1"/>
</dbReference>
<comment type="caution">
    <text evidence="10">The sequence shown here is derived from an EMBL/GenBank/DDBJ whole genome shotgun (WGS) entry which is preliminary data.</text>
</comment>
<keyword evidence="7" id="KW-0067">ATP-binding</keyword>
<dbReference type="GO" id="GO:0006233">
    <property type="term" value="P:dTDP biosynthetic process"/>
    <property type="evidence" value="ECO:0007669"/>
    <property type="project" value="InterPro"/>
</dbReference>
<evidence type="ECO:0000259" key="9">
    <source>
        <dbReference type="Pfam" id="PF02223"/>
    </source>
</evidence>
<dbReference type="AlphaFoldDB" id="X1L2D9"/>
<evidence type="ECO:0000256" key="7">
    <source>
        <dbReference type="ARBA" id="ARBA00022840"/>
    </source>
</evidence>
<dbReference type="GO" id="GO:0005829">
    <property type="term" value="C:cytosol"/>
    <property type="evidence" value="ECO:0007669"/>
    <property type="project" value="TreeGrafter"/>
</dbReference>
<comment type="similarity">
    <text evidence="1">Belongs to the thymidylate kinase family.</text>
</comment>
<dbReference type="PANTHER" id="PTHR10344:SF4">
    <property type="entry name" value="UMP-CMP KINASE 2, MITOCHONDRIAL"/>
    <property type="match status" value="1"/>
</dbReference>
<name>X1L2D9_9ZZZZ</name>
<dbReference type="GO" id="GO:0006235">
    <property type="term" value="P:dTTP biosynthetic process"/>
    <property type="evidence" value="ECO:0007669"/>
    <property type="project" value="TreeGrafter"/>
</dbReference>
<accession>X1L2D9</accession>
<dbReference type="GO" id="GO:0005524">
    <property type="term" value="F:ATP binding"/>
    <property type="evidence" value="ECO:0007669"/>
    <property type="project" value="UniProtKB-KW"/>
</dbReference>
<dbReference type="InterPro" id="IPR027417">
    <property type="entry name" value="P-loop_NTPase"/>
</dbReference>
<dbReference type="NCBIfam" id="TIGR00041">
    <property type="entry name" value="DTMP_kinase"/>
    <property type="match status" value="1"/>
</dbReference>
<dbReference type="EMBL" id="BARU01036176">
    <property type="protein sequence ID" value="GAH88358.1"/>
    <property type="molecule type" value="Genomic_DNA"/>
</dbReference>
<comment type="catalytic activity">
    <reaction evidence="8">
        <text>dTMP + ATP = dTDP + ADP</text>
        <dbReference type="Rhea" id="RHEA:13517"/>
        <dbReference type="ChEBI" id="CHEBI:30616"/>
        <dbReference type="ChEBI" id="CHEBI:58369"/>
        <dbReference type="ChEBI" id="CHEBI:63528"/>
        <dbReference type="ChEBI" id="CHEBI:456216"/>
        <dbReference type="EC" id="2.7.4.9"/>
    </reaction>
</comment>
<organism evidence="10">
    <name type="scientific">marine sediment metagenome</name>
    <dbReference type="NCBI Taxonomy" id="412755"/>
    <lineage>
        <taxon>unclassified sequences</taxon>
        <taxon>metagenomes</taxon>
        <taxon>ecological metagenomes</taxon>
    </lineage>
</organism>
<feature type="non-terminal residue" evidence="10">
    <location>
        <position position="1"/>
    </location>
</feature>
<dbReference type="FunFam" id="3.40.50.300:FF:000225">
    <property type="entry name" value="Thymidylate kinase"/>
    <property type="match status" value="1"/>
</dbReference>
<dbReference type="PANTHER" id="PTHR10344">
    <property type="entry name" value="THYMIDYLATE KINASE"/>
    <property type="match status" value="1"/>
</dbReference>
<evidence type="ECO:0000256" key="3">
    <source>
        <dbReference type="ARBA" id="ARBA00022679"/>
    </source>
</evidence>
<evidence type="ECO:0000256" key="5">
    <source>
        <dbReference type="ARBA" id="ARBA00022741"/>
    </source>
</evidence>
<dbReference type="EC" id="2.7.4.9" evidence="2"/>
<dbReference type="InterPro" id="IPR018094">
    <property type="entry name" value="Thymidylate_kinase"/>
</dbReference>
<dbReference type="InterPro" id="IPR039430">
    <property type="entry name" value="Thymidylate_kin-like_dom"/>
</dbReference>
<dbReference type="GO" id="GO:0006227">
    <property type="term" value="P:dUDP biosynthetic process"/>
    <property type="evidence" value="ECO:0007669"/>
    <property type="project" value="TreeGrafter"/>
</dbReference>
<reference evidence="10" key="1">
    <citation type="journal article" date="2014" name="Front. Microbiol.">
        <title>High frequency of phylogenetically diverse reductive dehalogenase-homologous genes in deep subseafloor sedimentary metagenomes.</title>
        <authorList>
            <person name="Kawai M."/>
            <person name="Futagami T."/>
            <person name="Toyoda A."/>
            <person name="Takaki Y."/>
            <person name="Nishi S."/>
            <person name="Hori S."/>
            <person name="Arai W."/>
            <person name="Tsubouchi T."/>
            <person name="Morono Y."/>
            <person name="Uchiyama I."/>
            <person name="Ito T."/>
            <person name="Fujiyama A."/>
            <person name="Inagaki F."/>
            <person name="Takami H."/>
        </authorList>
    </citation>
    <scope>NUCLEOTIDE SEQUENCE</scope>
    <source>
        <strain evidence="10">Expedition CK06-06</strain>
    </source>
</reference>
<keyword evidence="4" id="KW-0545">Nucleotide biosynthesis</keyword>
<keyword evidence="5" id="KW-0547">Nucleotide-binding</keyword>
<evidence type="ECO:0000256" key="2">
    <source>
        <dbReference type="ARBA" id="ARBA00012980"/>
    </source>
</evidence>
<evidence type="ECO:0000256" key="4">
    <source>
        <dbReference type="ARBA" id="ARBA00022727"/>
    </source>
</evidence>
<dbReference type="GO" id="GO:0004798">
    <property type="term" value="F:dTMP kinase activity"/>
    <property type="evidence" value="ECO:0007669"/>
    <property type="project" value="UniProtKB-EC"/>
</dbReference>
<gene>
    <name evidence="10" type="ORF">S03H2_56541</name>
</gene>
<evidence type="ECO:0000256" key="8">
    <source>
        <dbReference type="ARBA" id="ARBA00048743"/>
    </source>
</evidence>
<evidence type="ECO:0000256" key="1">
    <source>
        <dbReference type="ARBA" id="ARBA00009776"/>
    </source>
</evidence>
<dbReference type="Gene3D" id="3.40.50.300">
    <property type="entry name" value="P-loop containing nucleotide triphosphate hydrolases"/>
    <property type="match status" value="1"/>
</dbReference>